<dbReference type="EC" id="2.4.1.258" evidence="10"/>
<sequence>MAAGTRKRSRAGPAARAAGLCGQWLRRVWQERRLLLLEPRYTLLVAACLCLAEVGITFWVIHRVAYTEIDWKAYMAEVEGVINGTYDYTQLQGDTGPLVYPAGFVYIFMGLYYATGQGTDIRMAQHIFAVLYLTTLLLVFLIYHQTCKSGRLREDERAPLRPWVTLPSPHTIWPPWGPPQAGHLCCPAGSAGAALPAGEPSRLPVPLL</sequence>
<keyword evidence="5 10" id="KW-0812">Transmembrane</keyword>
<dbReference type="Proteomes" id="UP000585614">
    <property type="component" value="Unassembled WGS sequence"/>
</dbReference>
<evidence type="ECO:0000256" key="3">
    <source>
        <dbReference type="ARBA" id="ARBA00022676"/>
    </source>
</evidence>
<comment type="function">
    <text evidence="10">Dol-P-Man:Man(5)GlcNAc(2)-PP-Dol alpha-1,3-mannosyltransferase that operates in the biosynthetic pathway of dolichol-linked oligosaccharides, the glycan precursors employed in protein asparagine (N)-glycosylation. The assembly of dolichol-linked oligosaccharides begins on the cytosolic side of the endoplasmic reticulum membrane and finishes in its lumen. The sequential addition of sugars to dolichol pyrophosphate produces dolichol-linked oligosaccharides containing fourteen sugars, including two GlcNAcs, nine mannoses and three glucoses. Once assembled, the oligosaccharide is transferred from the lipid to nascent proteins by oligosaccharyltransferases. In the lumen of the endoplasmic reticulum, adds the first dolichyl beta-D-mannosyl phosphate derived mannose in an alpha-1,3 linkage to Man(5)GlcNAc(2)-PP-dolichol to produce Man(6)GlcNAc(2)-PP-dolichol.</text>
</comment>
<evidence type="ECO:0000256" key="5">
    <source>
        <dbReference type="ARBA" id="ARBA00022692"/>
    </source>
</evidence>
<evidence type="ECO:0000313" key="11">
    <source>
        <dbReference type="EMBL" id="KAF6384349.1"/>
    </source>
</evidence>
<keyword evidence="8 10" id="KW-0472">Membrane</keyword>
<comment type="caution">
    <text evidence="11">The sequence shown here is derived from an EMBL/GenBank/DDBJ whole genome shotgun (WGS) entry which is preliminary data.</text>
</comment>
<comment type="pathway">
    <text evidence="2 10">Protein modification; protein glycosylation.</text>
</comment>
<evidence type="ECO:0000313" key="12">
    <source>
        <dbReference type="Proteomes" id="UP000585614"/>
    </source>
</evidence>
<dbReference type="GO" id="GO:0005789">
    <property type="term" value="C:endoplasmic reticulum membrane"/>
    <property type="evidence" value="ECO:0007669"/>
    <property type="project" value="UniProtKB-SubCell"/>
</dbReference>
<dbReference type="UniPathway" id="UPA00378"/>
<evidence type="ECO:0000256" key="1">
    <source>
        <dbReference type="ARBA" id="ARBA00004477"/>
    </source>
</evidence>
<name>A0A7J8ADQ0_RHIFE</name>
<evidence type="ECO:0000256" key="8">
    <source>
        <dbReference type="ARBA" id="ARBA00023136"/>
    </source>
</evidence>
<dbReference type="AlphaFoldDB" id="A0A7J8ADQ0"/>
<dbReference type="GO" id="GO:0052925">
    <property type="term" value="F:dol-P-Man:Man(5)GlcNAc(2)-PP-Dol alpha-1,3-mannosyltransferase activity"/>
    <property type="evidence" value="ECO:0007669"/>
    <property type="project" value="UniProtKB-EC"/>
</dbReference>
<proteinExistence type="predicted"/>
<evidence type="ECO:0000256" key="6">
    <source>
        <dbReference type="ARBA" id="ARBA00022824"/>
    </source>
</evidence>
<feature type="transmembrane region" description="Helical" evidence="10">
    <location>
        <begin position="127"/>
        <end position="144"/>
    </location>
</feature>
<dbReference type="PANTHER" id="PTHR12646">
    <property type="entry name" value="NOT56 - RELATED"/>
    <property type="match status" value="1"/>
</dbReference>
<comment type="catalytic activity">
    <reaction evidence="9 10">
        <text>an alpha-D-Man-(1-&gt;2)-alpha-D-Man-(1-&gt;2)-alpha-D-Man-(1-&gt;3)-[alpha-D-Man-(1-&gt;6)]-beta-D-Man-(1-&gt;4)-beta-D-GlcNAc-(1-&gt;4)-alpha-D-GlcNAc-diphospho-di-trans,poly-cis-dolichol + a di-trans,poly-cis-dolichyl beta-D-mannosyl phosphate = an alpha-D-Man-(1-&gt;2)-alpha-D-Man-(1-&gt;2)-alpha-D-Man-(1-&gt;3)-[alpha-D-Man-(1-&gt;3)-alpha-D-Man-(1-&gt;6)]-beta-D-Man-(1-&gt;4)-beta-D-GlcNAc-(1-&gt;4)-alpha-D-GlcNAc-diphospho-di-trans,poly-cis-dolichol + a di-trans,poly-cis-dolichyl phosphate + H(+)</text>
        <dbReference type="Rhea" id="RHEA:29527"/>
        <dbReference type="Rhea" id="RHEA-COMP:19498"/>
        <dbReference type="Rhea" id="RHEA-COMP:19501"/>
        <dbReference type="Rhea" id="RHEA-COMP:19516"/>
        <dbReference type="Rhea" id="RHEA-COMP:19517"/>
        <dbReference type="ChEBI" id="CHEBI:15378"/>
        <dbReference type="ChEBI" id="CHEBI:57683"/>
        <dbReference type="ChEBI" id="CHEBI:58211"/>
        <dbReference type="ChEBI" id="CHEBI:132515"/>
        <dbReference type="ChEBI" id="CHEBI:132516"/>
        <dbReference type="EC" id="2.4.1.258"/>
    </reaction>
    <physiologicalReaction direction="left-to-right" evidence="9 10">
        <dbReference type="Rhea" id="RHEA:29528"/>
    </physiologicalReaction>
</comment>
<feature type="transmembrane region" description="Helical" evidence="10">
    <location>
        <begin position="98"/>
        <end position="115"/>
    </location>
</feature>
<dbReference type="Pfam" id="PF05208">
    <property type="entry name" value="ALG3"/>
    <property type="match status" value="1"/>
</dbReference>
<keyword evidence="7 10" id="KW-1133">Transmembrane helix</keyword>
<evidence type="ECO:0000256" key="4">
    <source>
        <dbReference type="ARBA" id="ARBA00022679"/>
    </source>
</evidence>
<evidence type="ECO:0000256" key="10">
    <source>
        <dbReference type="RuleBase" id="RU364047"/>
    </source>
</evidence>
<reference evidence="11 12" key="1">
    <citation type="journal article" date="2020" name="Nature">
        <title>Six reference-quality genomes reveal evolution of bat adaptations.</title>
        <authorList>
            <person name="Jebb D."/>
            <person name="Huang Z."/>
            <person name="Pippel M."/>
            <person name="Hughes G.M."/>
            <person name="Lavrichenko K."/>
            <person name="Devanna P."/>
            <person name="Winkler S."/>
            <person name="Jermiin L.S."/>
            <person name="Skirmuntt E.C."/>
            <person name="Katzourakis A."/>
            <person name="Burkitt-Gray L."/>
            <person name="Ray D.A."/>
            <person name="Sullivan K.A.M."/>
            <person name="Roscito J.G."/>
            <person name="Kirilenko B.M."/>
            <person name="Davalos L.M."/>
            <person name="Corthals A.P."/>
            <person name="Power M.L."/>
            <person name="Jones G."/>
            <person name="Ransome R.D."/>
            <person name="Dechmann D.K.N."/>
            <person name="Locatelli A.G."/>
            <person name="Puechmaille S.J."/>
            <person name="Fedrigo O."/>
            <person name="Jarvis E.D."/>
            <person name="Hiller M."/>
            <person name="Vernes S.C."/>
            <person name="Myers E.W."/>
            <person name="Teeling E.C."/>
        </authorList>
    </citation>
    <scope>NUCLEOTIDE SEQUENCE [LARGE SCALE GENOMIC DNA]</scope>
    <source>
        <strain evidence="11">MRhiFer1</strain>
        <tissue evidence="11">Lung</tissue>
    </source>
</reference>
<protein>
    <recommendedName>
        <fullName evidence="10">Dol-P-Man:Man(5)GlcNAc(2)-PP-Dol alpha-1,3-mannosyltransferase</fullName>
        <ecNumber evidence="10">2.4.1.258</ecNumber>
    </recommendedName>
    <alternativeName>
        <fullName evidence="10">Dol-P-Man-dependent alpha(1-3)-mannosyltransferase</fullName>
    </alternativeName>
</protein>
<gene>
    <name evidence="11" type="ORF">mRhiFer1_000593</name>
</gene>
<keyword evidence="6 10" id="KW-0256">Endoplasmic reticulum</keyword>
<accession>A0A7J8ADQ0</accession>
<dbReference type="InterPro" id="IPR007873">
    <property type="entry name" value="Glycosyltransferase_ALG3"/>
</dbReference>
<feature type="transmembrane region" description="Helical" evidence="10">
    <location>
        <begin position="41"/>
        <end position="61"/>
    </location>
</feature>
<evidence type="ECO:0000256" key="2">
    <source>
        <dbReference type="ARBA" id="ARBA00004922"/>
    </source>
</evidence>
<evidence type="ECO:0000256" key="7">
    <source>
        <dbReference type="ARBA" id="ARBA00022989"/>
    </source>
</evidence>
<comment type="caution">
    <text evidence="10">Lacks conserved residue(s) required for the propagation of feature annotation.</text>
</comment>
<organism evidence="11 12">
    <name type="scientific">Rhinolophus ferrumequinum</name>
    <name type="common">Greater horseshoe bat</name>
    <dbReference type="NCBI Taxonomy" id="59479"/>
    <lineage>
        <taxon>Eukaryota</taxon>
        <taxon>Metazoa</taxon>
        <taxon>Chordata</taxon>
        <taxon>Craniata</taxon>
        <taxon>Vertebrata</taxon>
        <taxon>Euteleostomi</taxon>
        <taxon>Mammalia</taxon>
        <taxon>Eutheria</taxon>
        <taxon>Laurasiatheria</taxon>
        <taxon>Chiroptera</taxon>
        <taxon>Yinpterochiroptera</taxon>
        <taxon>Rhinolophoidea</taxon>
        <taxon>Rhinolophidae</taxon>
        <taxon>Rhinolophinae</taxon>
        <taxon>Rhinolophus</taxon>
    </lineage>
</organism>
<comment type="subcellular location">
    <subcellularLocation>
        <location evidence="1 10">Endoplasmic reticulum membrane</location>
        <topology evidence="1 10">Multi-pass membrane protein</topology>
    </subcellularLocation>
</comment>
<keyword evidence="4 10" id="KW-0808">Transferase</keyword>
<keyword evidence="3 10" id="KW-0328">Glycosyltransferase</keyword>
<dbReference type="PANTHER" id="PTHR12646:SF0">
    <property type="entry name" value="DOL-P-MAN:MAN(5)GLCNAC(2)-PP-DOL ALPHA-1,3-MANNOSYLTRANSFERASE"/>
    <property type="match status" value="1"/>
</dbReference>
<dbReference type="EMBL" id="JACAGC010000002">
    <property type="protein sequence ID" value="KAF6384349.1"/>
    <property type="molecule type" value="Genomic_DNA"/>
</dbReference>
<evidence type="ECO:0000256" key="9">
    <source>
        <dbReference type="ARBA" id="ARBA00049506"/>
    </source>
</evidence>